<keyword evidence="5" id="KW-1185">Reference proteome</keyword>
<accession>A0A9P9FY77</accession>
<dbReference type="CDD" id="cd12148">
    <property type="entry name" value="fungal_TF_MHR"/>
    <property type="match status" value="1"/>
</dbReference>
<dbReference type="Pfam" id="PF04082">
    <property type="entry name" value="Fungal_trans"/>
    <property type="match status" value="1"/>
</dbReference>
<organism evidence="4 5">
    <name type="scientific">Fusarium redolens</name>
    <dbReference type="NCBI Taxonomy" id="48865"/>
    <lineage>
        <taxon>Eukaryota</taxon>
        <taxon>Fungi</taxon>
        <taxon>Dikarya</taxon>
        <taxon>Ascomycota</taxon>
        <taxon>Pezizomycotina</taxon>
        <taxon>Sordariomycetes</taxon>
        <taxon>Hypocreomycetidae</taxon>
        <taxon>Hypocreales</taxon>
        <taxon>Nectriaceae</taxon>
        <taxon>Fusarium</taxon>
        <taxon>Fusarium redolens species complex</taxon>
    </lineage>
</organism>
<evidence type="ECO:0000256" key="1">
    <source>
        <dbReference type="ARBA" id="ARBA00022723"/>
    </source>
</evidence>
<sequence length="556" mass="61267">MTSTPQPQHTPAPVACLNCRDKHVKCDGDPAGCSRCTASNVPCHYLPSRRGRRCPPKSQSLIDCPDLISSPTMMDLSSQPGPVSQGLSTCNTRVNSDDYSFFESPNLGIDAAVYLPPQSEHCSVTGLDRILNADSTAFLSCQQQTYPPSDSSEAHLIKMFYYHFYPAHPFLLPHKDFLKSGPPRYLVDLMQLISLHYISPNLVTGDRITQIQTAVQEASLSVEKAQALLLLCIAFHAHVAPQAAKACLNQAVNYSLQLGLHCRDASDSVMALDPVRAESLRRTWWEIFVVDTLLAAVQVDGTLQFTSEETPDVPLPCELEQDTHNRGHDTCSSITGRDLDQSRHLLLFEESDLSSLGYRVEASIILRKCLLAASQEPIHALDATISSWFHRLPSNKRVILQCNGELDQMTFQAVMLMHCASIYLHFPRSRLLAFLPVTRHIFCSVPPEVISCSAVPQLHTNKVISAAVDLSNIASLSTSVLKQRPFFCCVLVLSSIIQLACRSARLEGLHSTDLHFLGLNLSMLKSLGELWAIAAVSESRLRDVVKEVSGIIGIQS</sequence>
<dbReference type="GeneID" id="70219108"/>
<dbReference type="PROSITE" id="PS00463">
    <property type="entry name" value="ZN2_CY6_FUNGAL_1"/>
    <property type="match status" value="1"/>
</dbReference>
<dbReference type="RefSeq" id="XP_046040971.1">
    <property type="nucleotide sequence ID" value="XM_046189154.1"/>
</dbReference>
<dbReference type="GO" id="GO:0003677">
    <property type="term" value="F:DNA binding"/>
    <property type="evidence" value="ECO:0007669"/>
    <property type="project" value="InterPro"/>
</dbReference>
<evidence type="ECO:0000256" key="2">
    <source>
        <dbReference type="ARBA" id="ARBA00023242"/>
    </source>
</evidence>
<dbReference type="GO" id="GO:0006351">
    <property type="term" value="P:DNA-templated transcription"/>
    <property type="evidence" value="ECO:0007669"/>
    <property type="project" value="InterPro"/>
</dbReference>
<name>A0A9P9FY77_FUSRE</name>
<dbReference type="InterPro" id="IPR036864">
    <property type="entry name" value="Zn2-C6_fun-type_DNA-bd_sf"/>
</dbReference>
<dbReference type="PANTHER" id="PTHR47431:SF1">
    <property type="entry name" value="ZN(II)2CYS6 TRANSCRIPTION FACTOR (EUROFUNG)"/>
    <property type="match status" value="1"/>
</dbReference>
<comment type="caution">
    <text evidence="4">The sequence shown here is derived from an EMBL/GenBank/DDBJ whole genome shotgun (WGS) entry which is preliminary data.</text>
</comment>
<dbReference type="Proteomes" id="UP000720189">
    <property type="component" value="Unassembled WGS sequence"/>
</dbReference>
<evidence type="ECO:0000313" key="4">
    <source>
        <dbReference type="EMBL" id="KAH7205378.1"/>
    </source>
</evidence>
<dbReference type="Pfam" id="PF00172">
    <property type="entry name" value="Zn_clus"/>
    <property type="match status" value="1"/>
</dbReference>
<dbReference type="EMBL" id="JAGMUX010000038">
    <property type="protein sequence ID" value="KAH7205378.1"/>
    <property type="molecule type" value="Genomic_DNA"/>
</dbReference>
<dbReference type="InterPro" id="IPR007219">
    <property type="entry name" value="XnlR_reg_dom"/>
</dbReference>
<protein>
    <recommendedName>
        <fullName evidence="3">Zn(2)-C6 fungal-type domain-containing protein</fullName>
    </recommendedName>
</protein>
<dbReference type="PROSITE" id="PS50048">
    <property type="entry name" value="ZN2_CY6_FUNGAL_2"/>
    <property type="match status" value="1"/>
</dbReference>
<keyword evidence="1" id="KW-0479">Metal-binding</keyword>
<dbReference type="PANTHER" id="PTHR47431">
    <property type="entry name" value="ZN(II)2CYS6 TRANSCRIPTION FACTOR (EUROFUNG)-RELATED"/>
    <property type="match status" value="1"/>
</dbReference>
<dbReference type="AlphaFoldDB" id="A0A9P9FY77"/>
<dbReference type="SMART" id="SM00066">
    <property type="entry name" value="GAL4"/>
    <property type="match status" value="1"/>
</dbReference>
<gene>
    <name evidence="4" type="ORF">BKA55DRAFT_530596</name>
</gene>
<dbReference type="GO" id="GO:0008270">
    <property type="term" value="F:zinc ion binding"/>
    <property type="evidence" value="ECO:0007669"/>
    <property type="project" value="InterPro"/>
</dbReference>
<dbReference type="SUPFAM" id="SSF57701">
    <property type="entry name" value="Zn2/Cys6 DNA-binding domain"/>
    <property type="match status" value="1"/>
</dbReference>
<dbReference type="CDD" id="cd00067">
    <property type="entry name" value="GAL4"/>
    <property type="match status" value="1"/>
</dbReference>
<feature type="domain" description="Zn(2)-C6 fungal-type" evidence="3">
    <location>
        <begin position="15"/>
        <end position="45"/>
    </location>
</feature>
<keyword evidence="2" id="KW-0539">Nucleus</keyword>
<evidence type="ECO:0000313" key="5">
    <source>
        <dbReference type="Proteomes" id="UP000720189"/>
    </source>
</evidence>
<dbReference type="InterPro" id="IPR001138">
    <property type="entry name" value="Zn2Cys6_DnaBD"/>
</dbReference>
<dbReference type="OrthoDB" id="10067394at2759"/>
<proteinExistence type="predicted"/>
<dbReference type="GO" id="GO:0000981">
    <property type="term" value="F:DNA-binding transcription factor activity, RNA polymerase II-specific"/>
    <property type="evidence" value="ECO:0007669"/>
    <property type="project" value="InterPro"/>
</dbReference>
<reference evidence="4" key="1">
    <citation type="journal article" date="2021" name="Nat. Commun.">
        <title>Genetic determinants of endophytism in the Arabidopsis root mycobiome.</title>
        <authorList>
            <person name="Mesny F."/>
            <person name="Miyauchi S."/>
            <person name="Thiergart T."/>
            <person name="Pickel B."/>
            <person name="Atanasova L."/>
            <person name="Karlsson M."/>
            <person name="Huettel B."/>
            <person name="Barry K.W."/>
            <person name="Haridas S."/>
            <person name="Chen C."/>
            <person name="Bauer D."/>
            <person name="Andreopoulos W."/>
            <person name="Pangilinan J."/>
            <person name="LaButti K."/>
            <person name="Riley R."/>
            <person name="Lipzen A."/>
            <person name="Clum A."/>
            <person name="Drula E."/>
            <person name="Henrissat B."/>
            <person name="Kohler A."/>
            <person name="Grigoriev I.V."/>
            <person name="Martin F.M."/>
            <person name="Hacquard S."/>
        </authorList>
    </citation>
    <scope>NUCLEOTIDE SEQUENCE</scope>
    <source>
        <strain evidence="4">MPI-CAGE-AT-0023</strain>
    </source>
</reference>
<evidence type="ECO:0000259" key="3">
    <source>
        <dbReference type="PROSITE" id="PS50048"/>
    </source>
</evidence>
<dbReference type="Gene3D" id="4.10.240.10">
    <property type="entry name" value="Zn(2)-C6 fungal-type DNA-binding domain"/>
    <property type="match status" value="1"/>
</dbReference>